<protein>
    <recommendedName>
        <fullName evidence="4">Periplasmic protein-like protein</fullName>
    </recommendedName>
</protein>
<evidence type="ECO:0000256" key="1">
    <source>
        <dbReference type="SAM" id="SignalP"/>
    </source>
</evidence>
<keyword evidence="1" id="KW-0732">Signal</keyword>
<organism evidence="2 3">
    <name type="scientific">Mesorhizobium neociceri</name>
    <dbReference type="NCBI Taxonomy" id="1307853"/>
    <lineage>
        <taxon>Bacteria</taxon>
        <taxon>Pseudomonadati</taxon>
        <taxon>Pseudomonadota</taxon>
        <taxon>Alphaproteobacteria</taxon>
        <taxon>Hyphomicrobiales</taxon>
        <taxon>Phyllobacteriaceae</taxon>
        <taxon>Mesorhizobium</taxon>
    </lineage>
</organism>
<sequence>MVPRHRFQGWACRALGLICLVSLLAMGSAAFAGQTKNSEPDPNVPMRFLVVRSNAPGCEPTCPEWISAEGAISAKSPALLKAVLKTLGRRKLPIVVNSPGGDVDAAIVMGRMIRKNKLDIAVGRTWFVGCEPGEKNCKENDARGSHYIGNPYVLGSYCASACPMMLAGGTRRLVGPLAFLGVHQITTTVVQMNVQYEVRYRIVKGKKRVVSKKVVSRRNAGSYKTYEMSKKVERKLATYFQEMGVDLSILETMKSTPASDIQQIDLSDMLTMKLVTSADAADLLTSASLCTLDLPAPNCREIPAKKPAGGLPAVAKAAPLPVTPESAPHDEGMRFVVVRGSNPLCNPDCPEWIAAQGAITPQTPQKLSQLLATLGNRRLPVVISSRGGDLSGALAAGRIIHEKKLDVAVARTDFVGCDPAEWNCLAKDGAYAGLSVDGEGDCDSACALMLAGGARRLVGSQARFSLYLMGQKQTVKAYLDEMAISPALFTALQGSSVERQLEPDMMLKVGLTTGRQSVDALTGSSICKSAPKPENCRVVASSNAQVEAPAKL</sequence>
<dbReference type="AlphaFoldDB" id="A0A838BG40"/>
<evidence type="ECO:0000313" key="3">
    <source>
        <dbReference type="Proteomes" id="UP000558284"/>
    </source>
</evidence>
<keyword evidence="3" id="KW-1185">Reference proteome</keyword>
<dbReference type="Proteomes" id="UP000558284">
    <property type="component" value="Unassembled WGS sequence"/>
</dbReference>
<comment type="caution">
    <text evidence="2">The sequence shown here is derived from an EMBL/GenBank/DDBJ whole genome shotgun (WGS) entry which is preliminary data.</text>
</comment>
<dbReference type="SUPFAM" id="SSF52096">
    <property type="entry name" value="ClpP/crotonase"/>
    <property type="match status" value="1"/>
</dbReference>
<dbReference type="RefSeq" id="WP_181062233.1">
    <property type="nucleotide sequence ID" value="NZ_JACDTY010000042.1"/>
</dbReference>
<feature type="signal peptide" evidence="1">
    <location>
        <begin position="1"/>
        <end position="32"/>
    </location>
</feature>
<accession>A0A838BG40</accession>
<evidence type="ECO:0008006" key="4">
    <source>
        <dbReference type="Google" id="ProtNLM"/>
    </source>
</evidence>
<dbReference type="EMBL" id="JACDTY010000042">
    <property type="protein sequence ID" value="MBA1145352.1"/>
    <property type="molecule type" value="Genomic_DNA"/>
</dbReference>
<name>A0A838BG40_9HYPH</name>
<proteinExistence type="predicted"/>
<dbReference type="Gene3D" id="3.90.226.10">
    <property type="entry name" value="2-enoyl-CoA Hydratase, Chain A, domain 1"/>
    <property type="match status" value="1"/>
</dbReference>
<dbReference type="InterPro" id="IPR029045">
    <property type="entry name" value="ClpP/crotonase-like_dom_sf"/>
</dbReference>
<gene>
    <name evidence="2" type="ORF">H0241_34880</name>
</gene>
<evidence type="ECO:0000313" key="2">
    <source>
        <dbReference type="EMBL" id="MBA1145352.1"/>
    </source>
</evidence>
<reference evidence="2 3" key="1">
    <citation type="submission" date="2020-07" db="EMBL/GenBank/DDBJ databases">
        <title>Definition of the novel symbiovar canariense within Mesorhizobium novociceri, a new species of genus Mesorhizobium nodulating Cicer canariense in the Caldera de Taburiente National Park (La Palma, Canary Islands).</title>
        <authorList>
            <person name="Leon-Barrios M."/>
            <person name="Perez-Yepez J."/>
            <person name="Flores-Felix J.D."/>
            <person name="Ramirez-Baena M.H."/>
            <person name="Pulido-Suarez L."/>
            <person name="Igual J.M."/>
            <person name="Velazquez E."/>
            <person name="Peix A."/>
        </authorList>
    </citation>
    <scope>NUCLEOTIDE SEQUENCE [LARGE SCALE GENOMIC DNA]</scope>
    <source>
        <strain evidence="2 3">CCANP35</strain>
    </source>
</reference>
<feature type="chain" id="PRO_5032290397" description="Periplasmic protein-like protein" evidence="1">
    <location>
        <begin position="33"/>
        <end position="552"/>
    </location>
</feature>